<dbReference type="InterPro" id="IPR007607">
    <property type="entry name" value="BacA/B"/>
</dbReference>
<evidence type="ECO:0000313" key="4">
    <source>
        <dbReference type="EMBL" id="KAB7742112.1"/>
    </source>
</evidence>
<reference evidence="4 5" key="1">
    <citation type="submission" date="2019-09" db="EMBL/GenBank/DDBJ databases">
        <title>Parvibaculum sedimenti sp. nov., isolated from sediment.</title>
        <authorList>
            <person name="Wang Y."/>
        </authorList>
    </citation>
    <scope>NUCLEOTIDE SEQUENCE [LARGE SCALE GENOMIC DNA]</scope>
    <source>
        <strain evidence="4 5">HXT-9</strain>
    </source>
</reference>
<sequence length="194" mass="20362">MNTDPVEPFSSVPSTTSSKESGRKPVGQTVRVLRAGSEDIVVGENSSLEGSFETQGSMFVDGMMSRADLRTCLLSIGVAGSVEGSAHADRAEIAGRFEGQLVVSGEVILRSSSHVTGEIQCGKLISHRGATIKAEVTVIEDEDETAGASSELRTLASLPFRANVSRSLLRRSATFGYGVFFTLGAIGLVSLVAH</sequence>
<feature type="transmembrane region" description="Helical" evidence="3">
    <location>
        <begin position="175"/>
        <end position="193"/>
    </location>
</feature>
<proteinExistence type="inferred from homology"/>
<keyword evidence="3" id="KW-0812">Transmembrane</keyword>
<feature type="region of interest" description="Disordered" evidence="2">
    <location>
        <begin position="1"/>
        <end position="28"/>
    </location>
</feature>
<dbReference type="AlphaFoldDB" id="A0A6N6VN85"/>
<protein>
    <recommendedName>
        <fullName evidence="6">Polymer-forming cytoskeletal protein</fullName>
    </recommendedName>
</protein>
<dbReference type="PANTHER" id="PTHR35024:SF4">
    <property type="entry name" value="POLYMER-FORMING CYTOSKELETAL PROTEIN"/>
    <property type="match status" value="1"/>
</dbReference>
<evidence type="ECO:0000256" key="3">
    <source>
        <dbReference type="SAM" id="Phobius"/>
    </source>
</evidence>
<name>A0A6N6VN85_9HYPH</name>
<evidence type="ECO:0000256" key="2">
    <source>
        <dbReference type="SAM" id="MobiDB-lite"/>
    </source>
</evidence>
<dbReference type="RefSeq" id="WP_152214534.1">
    <property type="nucleotide sequence ID" value="NZ_JBAQYD010000032.1"/>
</dbReference>
<organism evidence="4 5">
    <name type="scientific">Parvibaculum sedimenti</name>
    <dbReference type="NCBI Taxonomy" id="2608632"/>
    <lineage>
        <taxon>Bacteria</taxon>
        <taxon>Pseudomonadati</taxon>
        <taxon>Pseudomonadota</taxon>
        <taxon>Alphaproteobacteria</taxon>
        <taxon>Hyphomicrobiales</taxon>
        <taxon>Parvibaculaceae</taxon>
        <taxon>Parvibaculum</taxon>
    </lineage>
</organism>
<comment type="caution">
    <text evidence="4">The sequence shown here is derived from an EMBL/GenBank/DDBJ whole genome shotgun (WGS) entry which is preliminary data.</text>
</comment>
<evidence type="ECO:0000256" key="1">
    <source>
        <dbReference type="ARBA" id="ARBA00044755"/>
    </source>
</evidence>
<evidence type="ECO:0000313" key="5">
    <source>
        <dbReference type="Proteomes" id="UP000468901"/>
    </source>
</evidence>
<feature type="compositionally biased region" description="Low complexity" evidence="2">
    <location>
        <begin position="1"/>
        <end position="19"/>
    </location>
</feature>
<keyword evidence="5" id="KW-1185">Reference proteome</keyword>
<keyword evidence="3" id="KW-0472">Membrane</keyword>
<gene>
    <name evidence="4" type="ORF">F2P47_02235</name>
</gene>
<keyword evidence="3" id="KW-1133">Transmembrane helix</keyword>
<dbReference type="EMBL" id="WESC01000002">
    <property type="protein sequence ID" value="KAB7742112.1"/>
    <property type="molecule type" value="Genomic_DNA"/>
</dbReference>
<dbReference type="PANTHER" id="PTHR35024">
    <property type="entry name" value="HYPOTHETICAL CYTOSOLIC PROTEIN"/>
    <property type="match status" value="1"/>
</dbReference>
<dbReference type="Pfam" id="PF04519">
    <property type="entry name" value="Bactofilin"/>
    <property type="match status" value="1"/>
</dbReference>
<comment type="similarity">
    <text evidence="1">Belongs to the bactofilin family.</text>
</comment>
<evidence type="ECO:0008006" key="6">
    <source>
        <dbReference type="Google" id="ProtNLM"/>
    </source>
</evidence>
<dbReference type="Proteomes" id="UP000468901">
    <property type="component" value="Unassembled WGS sequence"/>
</dbReference>
<accession>A0A6N6VN85</accession>